<protein>
    <recommendedName>
        <fullName evidence="1">Adenylate kinase active site lid domain-containing protein</fullName>
    </recommendedName>
</protein>
<dbReference type="Pfam" id="PF05191">
    <property type="entry name" value="ADK_lid"/>
    <property type="match status" value="1"/>
</dbReference>
<accession>A0A1R2BF25</accession>
<keyword evidence="3" id="KW-1185">Reference proteome</keyword>
<dbReference type="EMBL" id="MPUH01000695">
    <property type="protein sequence ID" value="OMJ75351.1"/>
    <property type="molecule type" value="Genomic_DNA"/>
</dbReference>
<dbReference type="OrthoDB" id="439792at2759"/>
<dbReference type="GO" id="GO:0004017">
    <property type="term" value="F:AMP kinase activity"/>
    <property type="evidence" value="ECO:0007669"/>
    <property type="project" value="InterPro"/>
</dbReference>
<feature type="domain" description="Adenylate kinase active site lid" evidence="1">
    <location>
        <begin position="114"/>
        <end position="159"/>
    </location>
</feature>
<organism evidence="2 3">
    <name type="scientific">Stentor coeruleus</name>
    <dbReference type="NCBI Taxonomy" id="5963"/>
    <lineage>
        <taxon>Eukaryota</taxon>
        <taxon>Sar</taxon>
        <taxon>Alveolata</taxon>
        <taxon>Ciliophora</taxon>
        <taxon>Postciliodesmatophora</taxon>
        <taxon>Heterotrichea</taxon>
        <taxon>Heterotrichida</taxon>
        <taxon>Stentoridae</taxon>
        <taxon>Stentor</taxon>
    </lineage>
</organism>
<dbReference type="AlphaFoldDB" id="A0A1R2BF25"/>
<dbReference type="Gene3D" id="3.40.50.300">
    <property type="entry name" value="P-loop containing nucleotide triphosphate hydrolases"/>
    <property type="match status" value="1"/>
</dbReference>
<comment type="caution">
    <text evidence="2">The sequence shown here is derived from an EMBL/GenBank/DDBJ whole genome shotgun (WGS) entry which is preliminary data.</text>
</comment>
<evidence type="ECO:0000259" key="1">
    <source>
        <dbReference type="Pfam" id="PF05191"/>
    </source>
</evidence>
<gene>
    <name evidence="2" type="ORF">SteCoe_25505</name>
</gene>
<name>A0A1R2BF25_9CILI</name>
<proteinExistence type="predicted"/>
<evidence type="ECO:0000313" key="3">
    <source>
        <dbReference type="Proteomes" id="UP000187209"/>
    </source>
</evidence>
<evidence type="ECO:0000313" key="2">
    <source>
        <dbReference type="EMBL" id="OMJ75351.1"/>
    </source>
</evidence>
<dbReference type="SUPFAM" id="SSF52540">
    <property type="entry name" value="P-loop containing nucleoside triphosphate hydrolases"/>
    <property type="match status" value="1"/>
</dbReference>
<sequence>MKKLLLIGAPCVGKTTFSNLLSIHYNLPLIYYKAKNPSLSSSRNKRGNPNRDSAYCNYFKQAILELPLDSGYIIAGFPRNIEQVMLMHIENLQYDLVIDLFQPENVVILKAKYREICIPCNTSYNSQEISIGEYQLKSLAPKAIGKCDHCEKDLVKRPDDEFSHIKRRYFDYIVNYEDLRKYFEKKDKYFIFNVTKGVEDFSRLVGEIESFYAKNKR</sequence>
<reference evidence="2 3" key="1">
    <citation type="submission" date="2016-11" db="EMBL/GenBank/DDBJ databases">
        <title>The macronuclear genome of Stentor coeruleus: a giant cell with tiny introns.</title>
        <authorList>
            <person name="Slabodnick M."/>
            <person name="Ruby J.G."/>
            <person name="Reiff S.B."/>
            <person name="Swart E.C."/>
            <person name="Gosai S."/>
            <person name="Prabakaran S."/>
            <person name="Witkowska E."/>
            <person name="Larue G.E."/>
            <person name="Fisher S."/>
            <person name="Freeman R.M."/>
            <person name="Gunawardena J."/>
            <person name="Chu W."/>
            <person name="Stover N.A."/>
            <person name="Gregory B.D."/>
            <person name="Nowacki M."/>
            <person name="Derisi J."/>
            <person name="Roy S.W."/>
            <person name="Marshall W.F."/>
            <person name="Sood P."/>
        </authorList>
    </citation>
    <scope>NUCLEOTIDE SEQUENCE [LARGE SCALE GENOMIC DNA]</scope>
    <source>
        <strain evidence="2">WM001</strain>
    </source>
</reference>
<dbReference type="InterPro" id="IPR007862">
    <property type="entry name" value="Adenylate_kinase_lid-dom"/>
</dbReference>
<dbReference type="Proteomes" id="UP000187209">
    <property type="component" value="Unassembled WGS sequence"/>
</dbReference>
<dbReference type="InterPro" id="IPR027417">
    <property type="entry name" value="P-loop_NTPase"/>
</dbReference>